<accession>A0AAX2LSB5</accession>
<proteinExistence type="predicted"/>
<evidence type="ECO:0000256" key="2">
    <source>
        <dbReference type="ARBA" id="ARBA00012282"/>
    </source>
</evidence>
<keyword evidence="4" id="KW-0973">c-di-GMP</keyword>
<organism evidence="13 15">
    <name type="scientific">Vibrio fluvialis</name>
    <dbReference type="NCBI Taxonomy" id="676"/>
    <lineage>
        <taxon>Bacteria</taxon>
        <taxon>Pseudomonadati</taxon>
        <taxon>Pseudomonadota</taxon>
        <taxon>Gammaproteobacteria</taxon>
        <taxon>Vibrionales</taxon>
        <taxon>Vibrionaceae</taxon>
        <taxon>Vibrio</taxon>
    </lineage>
</organism>
<protein>
    <recommendedName>
        <fullName evidence="2">cyclic-guanylate-specific phosphodiesterase</fullName>
        <ecNumber evidence="2">3.1.4.52</ecNumber>
    </recommendedName>
</protein>
<dbReference type="RefSeq" id="WP_061057109.1">
    <property type="nucleotide sequence ID" value="NZ_CABLBX010000015.1"/>
</dbReference>
<name>A0AAX2LSB5_VIBFL</name>
<dbReference type="PANTHER" id="PTHR33121:SF80">
    <property type="entry name" value="CYCLIC DI-GMP PHOSPHODIESTERASE PDEL"/>
    <property type="match status" value="1"/>
</dbReference>
<dbReference type="KEGG" id="vfl:AL536_21045"/>
<evidence type="ECO:0000313" key="13">
    <source>
        <dbReference type="EMBL" id="SUP30706.1"/>
    </source>
</evidence>
<reference evidence="14" key="1">
    <citation type="submission" date="2015-12" db="EMBL/GenBank/DDBJ databases">
        <title>FDA dAtabase for Regulatory Grade micrObial Sequences (FDA-ARGOS): Supporting development and validation of Infectious Disease Dx tests.</title>
        <authorList>
            <person name="Hoffmann M."/>
            <person name="Allard M."/>
            <person name="Evans P."/>
            <person name="Brown E."/>
            <person name="Tallon L.J."/>
            <person name="Sadzewicz L."/>
            <person name="Sengamalay N."/>
            <person name="Ott S."/>
            <person name="Godinez A."/>
            <person name="Nagaraj S."/>
            <person name="Vyas G."/>
            <person name="Aluvathingal J."/>
            <person name="Nadendla S."/>
            <person name="Geyer C."/>
            <person name="Sichtig H."/>
        </authorList>
    </citation>
    <scope>NUCLEOTIDE SEQUENCE [LARGE SCALE GENOMIC DNA]</scope>
    <source>
        <strain evidence="14">ATCC 33809</strain>
    </source>
</reference>
<dbReference type="PROSITE" id="PS50883">
    <property type="entry name" value="EAL"/>
    <property type="match status" value="1"/>
</dbReference>
<dbReference type="Pfam" id="PF12792">
    <property type="entry name" value="CSS-motif"/>
    <property type="match status" value="1"/>
</dbReference>
<dbReference type="Gene3D" id="3.20.20.450">
    <property type="entry name" value="EAL domain"/>
    <property type="match status" value="1"/>
</dbReference>
<dbReference type="GeneID" id="29384990"/>
<dbReference type="InterPro" id="IPR001633">
    <property type="entry name" value="EAL_dom"/>
</dbReference>
<keyword evidence="14" id="KW-1185">Reference proteome</keyword>
<sequence length="505" mass="56451">MTLNNKSPFRRLKLFHSCYLFIGLVLLTYGVLFFQSVQNYKSETRSRLSLSLEVLDGQFQAATEAVDNVLRHITGDCSADVNALGNTIIAVPSIQSLNVVKQGTVVCSTFEPNIGGVLPSTTFINFNVITSNIVVPGKTIVVIKSGNDDLAVAASLHGFILFGVVKILEMETPFHINTNTGWVNEKGQLVATENPDTLYIESGAFPYSISTRYDYQKMFLYFLKSDVWSLLILLLFSSAISAFYFFYDSKREVVQALSKGLKKGEFEPYAQGVTDSNGVLTGCEILMRWNYKSSLIRPDDFIPIAEKSGLIVPMSIQLIDKTYEFFLKHYYAVSPEFHVAFNISPIQLTKPHAQGLLNSVAKFRQCSKLKFIKVVLELTERQIVSYTPETLATIRKLHDMGIIVVIDDFGTGYSSLENILELNIGGLKIDKRFVDRYPSDELSASLIDNMVDLANRLKVHVVAEGVETKEQAEALRLKGVQYLQGYLFYKPLSLDNFVGALKAVH</sequence>
<feature type="domain" description="EAL" evidence="11">
    <location>
        <begin position="250"/>
        <end position="505"/>
    </location>
</feature>
<feature type="transmembrane region" description="Helical" evidence="10">
    <location>
        <begin position="14"/>
        <end position="37"/>
    </location>
</feature>
<comment type="catalytic activity">
    <reaction evidence="9">
        <text>3',3'-c-di-GMP + H2O = 5'-phosphoguanylyl(3'-&gt;5')guanosine + H(+)</text>
        <dbReference type="Rhea" id="RHEA:24902"/>
        <dbReference type="ChEBI" id="CHEBI:15377"/>
        <dbReference type="ChEBI" id="CHEBI:15378"/>
        <dbReference type="ChEBI" id="CHEBI:58754"/>
        <dbReference type="ChEBI" id="CHEBI:58805"/>
        <dbReference type="EC" id="3.1.4.52"/>
    </reaction>
</comment>
<keyword evidence="7 10" id="KW-1133">Transmembrane helix</keyword>
<reference evidence="13 15" key="3">
    <citation type="submission" date="2018-06" db="EMBL/GenBank/DDBJ databases">
        <authorList>
            <consortium name="Pathogen Informatics"/>
            <person name="Doyle S."/>
        </authorList>
    </citation>
    <scope>NUCLEOTIDE SEQUENCE [LARGE SCALE GENOMIC DNA]</scope>
    <source>
        <strain evidence="13 15">NCTC11327</strain>
    </source>
</reference>
<evidence type="ECO:0000256" key="8">
    <source>
        <dbReference type="ARBA" id="ARBA00023136"/>
    </source>
</evidence>
<feature type="transmembrane region" description="Helical" evidence="10">
    <location>
        <begin position="227"/>
        <end position="247"/>
    </location>
</feature>
<dbReference type="SMART" id="SM00052">
    <property type="entry name" value="EAL"/>
    <property type="match status" value="1"/>
</dbReference>
<dbReference type="Pfam" id="PF00563">
    <property type="entry name" value="EAL"/>
    <property type="match status" value="1"/>
</dbReference>
<keyword evidence="6 13" id="KW-0378">Hydrolase</keyword>
<keyword evidence="8 10" id="KW-0472">Membrane</keyword>
<gene>
    <name evidence="13" type="primary">yahA_2</name>
    <name evidence="12" type="ORF">AL536_21045</name>
    <name evidence="13" type="ORF">NCTC11327_02974</name>
</gene>
<dbReference type="GO" id="GO:0005886">
    <property type="term" value="C:plasma membrane"/>
    <property type="evidence" value="ECO:0007669"/>
    <property type="project" value="UniProtKB-SubCell"/>
</dbReference>
<dbReference type="SUPFAM" id="SSF141868">
    <property type="entry name" value="EAL domain-like"/>
    <property type="match status" value="1"/>
</dbReference>
<dbReference type="Proteomes" id="UP000057088">
    <property type="component" value="Chromosome 2"/>
</dbReference>
<comment type="subcellular location">
    <subcellularLocation>
        <location evidence="1">Cell membrane</location>
        <topology evidence="1">Multi-pass membrane protein</topology>
    </subcellularLocation>
</comment>
<dbReference type="InterPro" id="IPR050706">
    <property type="entry name" value="Cyclic-di-GMP_PDE-like"/>
</dbReference>
<evidence type="ECO:0000313" key="14">
    <source>
        <dbReference type="Proteomes" id="UP000057088"/>
    </source>
</evidence>
<dbReference type="GO" id="GO:0071111">
    <property type="term" value="F:cyclic-guanylate-specific phosphodiesterase activity"/>
    <property type="evidence" value="ECO:0007669"/>
    <property type="project" value="UniProtKB-EC"/>
</dbReference>
<dbReference type="InterPro" id="IPR035919">
    <property type="entry name" value="EAL_sf"/>
</dbReference>
<evidence type="ECO:0000313" key="15">
    <source>
        <dbReference type="Proteomes" id="UP000254626"/>
    </source>
</evidence>
<evidence type="ECO:0000256" key="6">
    <source>
        <dbReference type="ARBA" id="ARBA00022801"/>
    </source>
</evidence>
<evidence type="ECO:0000256" key="5">
    <source>
        <dbReference type="ARBA" id="ARBA00022692"/>
    </source>
</evidence>
<keyword evidence="5 10" id="KW-0812">Transmembrane</keyword>
<evidence type="ECO:0000256" key="3">
    <source>
        <dbReference type="ARBA" id="ARBA00022475"/>
    </source>
</evidence>
<evidence type="ECO:0000256" key="10">
    <source>
        <dbReference type="SAM" id="Phobius"/>
    </source>
</evidence>
<dbReference type="EMBL" id="UHIP01000001">
    <property type="protein sequence ID" value="SUP30706.1"/>
    <property type="molecule type" value="Genomic_DNA"/>
</dbReference>
<dbReference type="CDD" id="cd01948">
    <property type="entry name" value="EAL"/>
    <property type="match status" value="1"/>
</dbReference>
<evidence type="ECO:0000256" key="7">
    <source>
        <dbReference type="ARBA" id="ARBA00022989"/>
    </source>
</evidence>
<evidence type="ECO:0000256" key="9">
    <source>
        <dbReference type="ARBA" id="ARBA00034290"/>
    </source>
</evidence>
<keyword evidence="3" id="KW-1003">Cell membrane</keyword>
<evidence type="ECO:0000256" key="1">
    <source>
        <dbReference type="ARBA" id="ARBA00004651"/>
    </source>
</evidence>
<dbReference type="InterPro" id="IPR024744">
    <property type="entry name" value="CSS-motif_dom"/>
</dbReference>
<dbReference type="AlphaFoldDB" id="A0AAX2LSB5"/>
<evidence type="ECO:0000259" key="11">
    <source>
        <dbReference type="PROSITE" id="PS50883"/>
    </source>
</evidence>
<reference evidence="12" key="2">
    <citation type="submission" date="2018-01" db="EMBL/GenBank/DDBJ databases">
        <title>FDA dAtabase for Regulatory Grade micrObial Sequences (FDA-ARGOS): Supporting development and validation of Infectious Disease Dx tests.</title>
        <authorList>
            <person name="Hoffmann M."/>
            <person name="Allard M."/>
            <person name="Evans P."/>
            <person name="Brown E."/>
            <person name="Tallon L."/>
            <person name="Sadzewicz L."/>
            <person name="Sengamalay N."/>
            <person name="Ott S."/>
            <person name="Godinez A."/>
            <person name="Nagaraj S."/>
            <person name="Vyas G."/>
            <person name="Aluvathingal J."/>
            <person name="Nadendla S."/>
            <person name="Geyer C."/>
            <person name="Sichtig H."/>
        </authorList>
    </citation>
    <scope>NUCLEOTIDE SEQUENCE</scope>
    <source>
        <strain evidence="12">ATCC 33809</strain>
    </source>
</reference>
<dbReference type="EMBL" id="CP014035">
    <property type="protein sequence ID" value="AMF95833.1"/>
    <property type="molecule type" value="Genomic_DNA"/>
</dbReference>
<dbReference type="Proteomes" id="UP000254626">
    <property type="component" value="Unassembled WGS sequence"/>
</dbReference>
<evidence type="ECO:0000256" key="4">
    <source>
        <dbReference type="ARBA" id="ARBA00022636"/>
    </source>
</evidence>
<evidence type="ECO:0000313" key="12">
    <source>
        <dbReference type="EMBL" id="AMF95833.1"/>
    </source>
</evidence>
<dbReference type="EC" id="3.1.4.52" evidence="2"/>
<dbReference type="PANTHER" id="PTHR33121">
    <property type="entry name" value="CYCLIC DI-GMP PHOSPHODIESTERASE PDEF"/>
    <property type="match status" value="1"/>
</dbReference>